<dbReference type="InterPro" id="IPR029205">
    <property type="entry name" value="Clathrin-bd"/>
</dbReference>
<feature type="signal peptide" evidence="1">
    <location>
        <begin position="1"/>
        <end position="27"/>
    </location>
</feature>
<dbReference type="OrthoDB" id="9894316at2759"/>
<evidence type="ECO:0000259" key="2">
    <source>
        <dbReference type="Pfam" id="PF15045"/>
    </source>
</evidence>
<keyword evidence="1" id="KW-0732">Signal</keyword>
<dbReference type="AlphaFoldDB" id="A0A401PWG4"/>
<feature type="non-terminal residue" evidence="3">
    <location>
        <position position="1"/>
    </location>
</feature>
<sequence length="151" mass="17370">AKHTRVQNDLVYLFVLLFCFSPEFSSTWEVVQDLNKAYLRSSWNVSHVRQKLLSTLGIDQNQKDVGQPDLQFLEDTMACCSDREISALPKVTTVSENGTKALIQTRIPVTPFPRTGRSFTHRLETVFIQWLRMNGNRVQGVPRIKEKSLFL</sequence>
<evidence type="ECO:0000313" key="3">
    <source>
        <dbReference type="EMBL" id="GCB77477.1"/>
    </source>
</evidence>
<evidence type="ECO:0000256" key="1">
    <source>
        <dbReference type="SAM" id="SignalP"/>
    </source>
</evidence>
<dbReference type="EMBL" id="BFAA01014192">
    <property type="protein sequence ID" value="GCB77477.1"/>
    <property type="molecule type" value="Genomic_DNA"/>
</dbReference>
<gene>
    <name evidence="3" type="ORF">scyTo_0019286</name>
</gene>
<dbReference type="Proteomes" id="UP000288216">
    <property type="component" value="Unassembled WGS sequence"/>
</dbReference>
<accession>A0A401PWG4</accession>
<keyword evidence="4" id="KW-1185">Reference proteome</keyword>
<reference evidence="3 4" key="1">
    <citation type="journal article" date="2018" name="Nat. Ecol. Evol.">
        <title>Shark genomes provide insights into elasmobranch evolution and the origin of vertebrates.</title>
        <authorList>
            <person name="Hara Y"/>
            <person name="Yamaguchi K"/>
            <person name="Onimaru K"/>
            <person name="Kadota M"/>
            <person name="Koyanagi M"/>
            <person name="Keeley SD"/>
            <person name="Tatsumi K"/>
            <person name="Tanaka K"/>
            <person name="Motone F"/>
            <person name="Kageyama Y"/>
            <person name="Nozu R"/>
            <person name="Adachi N"/>
            <person name="Nishimura O"/>
            <person name="Nakagawa R"/>
            <person name="Tanegashima C"/>
            <person name="Kiyatake I"/>
            <person name="Matsumoto R"/>
            <person name="Murakumo K"/>
            <person name="Nishida K"/>
            <person name="Terakita A"/>
            <person name="Kuratani S"/>
            <person name="Sato K"/>
            <person name="Hyodo S Kuraku.S."/>
        </authorList>
    </citation>
    <scope>NUCLEOTIDE SEQUENCE [LARGE SCALE GENOMIC DNA]</scope>
</reference>
<dbReference type="Pfam" id="PF15045">
    <property type="entry name" value="Clathrin_bdg"/>
    <property type="match status" value="1"/>
</dbReference>
<proteinExistence type="predicted"/>
<evidence type="ECO:0000313" key="4">
    <source>
        <dbReference type="Proteomes" id="UP000288216"/>
    </source>
</evidence>
<feature type="domain" description="Aftiphilin clathrin-binding box" evidence="2">
    <location>
        <begin position="27"/>
        <end position="106"/>
    </location>
</feature>
<comment type="caution">
    <text evidence="3">The sequence shown here is derived from an EMBL/GenBank/DDBJ whole genome shotgun (WGS) entry which is preliminary data.</text>
</comment>
<protein>
    <recommendedName>
        <fullName evidence="2">Aftiphilin clathrin-binding box domain-containing protein</fullName>
    </recommendedName>
</protein>
<feature type="chain" id="PRO_5019170828" description="Aftiphilin clathrin-binding box domain-containing protein" evidence="1">
    <location>
        <begin position="28"/>
        <end position="151"/>
    </location>
</feature>
<organism evidence="3 4">
    <name type="scientific">Scyliorhinus torazame</name>
    <name type="common">Cloudy catshark</name>
    <name type="synonym">Catulus torazame</name>
    <dbReference type="NCBI Taxonomy" id="75743"/>
    <lineage>
        <taxon>Eukaryota</taxon>
        <taxon>Metazoa</taxon>
        <taxon>Chordata</taxon>
        <taxon>Craniata</taxon>
        <taxon>Vertebrata</taxon>
        <taxon>Chondrichthyes</taxon>
        <taxon>Elasmobranchii</taxon>
        <taxon>Galeomorphii</taxon>
        <taxon>Galeoidea</taxon>
        <taxon>Carcharhiniformes</taxon>
        <taxon>Scyliorhinidae</taxon>
        <taxon>Scyliorhinus</taxon>
    </lineage>
</organism>
<dbReference type="STRING" id="75743.A0A401PWG4"/>
<name>A0A401PWG4_SCYTO</name>